<dbReference type="AlphaFoldDB" id="A0A7W4Z8P1"/>
<evidence type="ECO:0000259" key="2">
    <source>
        <dbReference type="PROSITE" id="PS50943"/>
    </source>
</evidence>
<keyword evidence="1" id="KW-0238">DNA-binding</keyword>
<protein>
    <submittedName>
        <fullName evidence="3">Transcriptional regulator with XRE-family HTH domain</fullName>
    </submittedName>
</protein>
<gene>
    <name evidence="3" type="ORF">FHS09_001581</name>
</gene>
<dbReference type="InterPro" id="IPR013096">
    <property type="entry name" value="Cupin_2"/>
</dbReference>
<dbReference type="GO" id="GO:0003700">
    <property type="term" value="F:DNA-binding transcription factor activity"/>
    <property type="evidence" value="ECO:0007669"/>
    <property type="project" value="TreeGrafter"/>
</dbReference>
<organism evidence="3 4">
    <name type="scientific">Microbulbifer rhizosphaerae</name>
    <dbReference type="NCBI Taxonomy" id="1562603"/>
    <lineage>
        <taxon>Bacteria</taxon>
        <taxon>Pseudomonadati</taxon>
        <taxon>Pseudomonadota</taxon>
        <taxon>Gammaproteobacteria</taxon>
        <taxon>Cellvibrionales</taxon>
        <taxon>Microbulbiferaceae</taxon>
        <taxon>Microbulbifer</taxon>
    </lineage>
</organism>
<dbReference type="CDD" id="cd00093">
    <property type="entry name" value="HTH_XRE"/>
    <property type="match status" value="1"/>
</dbReference>
<comment type="caution">
    <text evidence="3">The sequence shown here is derived from an EMBL/GenBank/DDBJ whole genome shotgun (WGS) entry which is preliminary data.</text>
</comment>
<feature type="domain" description="HTH cro/C1-type" evidence="2">
    <location>
        <begin position="23"/>
        <end position="77"/>
    </location>
</feature>
<keyword evidence="4" id="KW-1185">Reference proteome</keyword>
<dbReference type="RefSeq" id="WP_183458473.1">
    <property type="nucleotide sequence ID" value="NZ_JACHWZ010000006.1"/>
</dbReference>
<dbReference type="InterPro" id="IPR011051">
    <property type="entry name" value="RmlC_Cupin_sf"/>
</dbReference>
<reference evidence="3 4" key="1">
    <citation type="submission" date="2020-08" db="EMBL/GenBank/DDBJ databases">
        <title>Genomic Encyclopedia of Type Strains, Phase III (KMG-III): the genomes of soil and plant-associated and newly described type strains.</title>
        <authorList>
            <person name="Whitman W."/>
        </authorList>
    </citation>
    <scope>NUCLEOTIDE SEQUENCE [LARGE SCALE GENOMIC DNA]</scope>
    <source>
        <strain evidence="3 4">CECT 8799</strain>
    </source>
</reference>
<dbReference type="CDD" id="cd02209">
    <property type="entry name" value="cupin_XRE_C"/>
    <property type="match status" value="1"/>
</dbReference>
<dbReference type="Proteomes" id="UP000535937">
    <property type="component" value="Unassembled WGS sequence"/>
</dbReference>
<dbReference type="InterPro" id="IPR014710">
    <property type="entry name" value="RmlC-like_jellyroll"/>
</dbReference>
<name>A0A7W4Z8P1_9GAMM</name>
<dbReference type="InterPro" id="IPR010982">
    <property type="entry name" value="Lambda_DNA-bd_dom_sf"/>
</dbReference>
<dbReference type="InterPro" id="IPR050807">
    <property type="entry name" value="TransReg_Diox_bact_type"/>
</dbReference>
<proteinExistence type="predicted"/>
<dbReference type="GO" id="GO:0003677">
    <property type="term" value="F:DNA binding"/>
    <property type="evidence" value="ECO:0007669"/>
    <property type="project" value="UniProtKB-KW"/>
</dbReference>
<dbReference type="PANTHER" id="PTHR46797:SF11">
    <property type="entry name" value="HTH-TYPE TRANSCRIPTIONAL REGULATOR PUUR"/>
    <property type="match status" value="1"/>
</dbReference>
<dbReference type="Pfam" id="PF01381">
    <property type="entry name" value="HTH_3"/>
    <property type="match status" value="1"/>
</dbReference>
<accession>A0A7W4Z8P1</accession>
<dbReference type="Gene3D" id="1.10.260.40">
    <property type="entry name" value="lambda repressor-like DNA-binding domains"/>
    <property type="match status" value="1"/>
</dbReference>
<evidence type="ECO:0000256" key="1">
    <source>
        <dbReference type="ARBA" id="ARBA00023125"/>
    </source>
</evidence>
<dbReference type="PANTHER" id="PTHR46797">
    <property type="entry name" value="HTH-TYPE TRANSCRIPTIONAL REGULATOR"/>
    <property type="match status" value="1"/>
</dbReference>
<dbReference type="Pfam" id="PF07883">
    <property type="entry name" value="Cupin_2"/>
    <property type="match status" value="1"/>
</dbReference>
<dbReference type="EMBL" id="JACHWZ010000006">
    <property type="protein sequence ID" value="MBB3060761.1"/>
    <property type="molecule type" value="Genomic_DNA"/>
</dbReference>
<dbReference type="Gene3D" id="2.60.120.10">
    <property type="entry name" value="Jelly Rolls"/>
    <property type="match status" value="1"/>
</dbReference>
<sequence length="196" mass="21072">MASTESVIQPPEVKGNDDVGARLKAVRKMHGWSQRELAKRAGVTNATISLIEQGRVSPSVGSLKKVLDGIPMSMADFFTLQFDDNPHVFFRADEMPNVGTGPIQYRLLGASNSKRAMSILYEVYPPGQDTGPELLSHDGEEGGVVVSGRLEVTVGAEVAVLGPGDGYYFSSRRPHRFRNPGDCDCILVSANSPPGV</sequence>
<dbReference type="PROSITE" id="PS50943">
    <property type="entry name" value="HTH_CROC1"/>
    <property type="match status" value="1"/>
</dbReference>
<dbReference type="GO" id="GO:0005829">
    <property type="term" value="C:cytosol"/>
    <property type="evidence" value="ECO:0007669"/>
    <property type="project" value="TreeGrafter"/>
</dbReference>
<dbReference type="SUPFAM" id="SSF47413">
    <property type="entry name" value="lambda repressor-like DNA-binding domains"/>
    <property type="match status" value="1"/>
</dbReference>
<dbReference type="SUPFAM" id="SSF51182">
    <property type="entry name" value="RmlC-like cupins"/>
    <property type="match status" value="1"/>
</dbReference>
<evidence type="ECO:0000313" key="3">
    <source>
        <dbReference type="EMBL" id="MBB3060761.1"/>
    </source>
</evidence>
<evidence type="ECO:0000313" key="4">
    <source>
        <dbReference type="Proteomes" id="UP000535937"/>
    </source>
</evidence>
<dbReference type="SMART" id="SM00530">
    <property type="entry name" value="HTH_XRE"/>
    <property type="match status" value="1"/>
</dbReference>
<dbReference type="InterPro" id="IPR001387">
    <property type="entry name" value="Cro/C1-type_HTH"/>
</dbReference>